<accession>L0RWJ9</accession>
<dbReference type="InterPro" id="IPR025705">
    <property type="entry name" value="Beta_hexosaminidase_sua/sub"/>
</dbReference>
<dbReference type="InterPro" id="IPR008979">
    <property type="entry name" value="Galactose-bd-like_sf"/>
</dbReference>
<evidence type="ECO:0000256" key="1">
    <source>
        <dbReference type="ARBA" id="ARBA00006285"/>
    </source>
</evidence>
<dbReference type="HOGENOM" id="CLU_002275_0_0_14"/>
<sequence>MSKYFIFFIYGNDYRRENMNLKRKFLLICGGMSSVILLPLALVSTNPTTNDGTENGANIALGKSTEQNDFENGAEFKGSKAVDGDFNTRWATNQSDPSNGAKTLIIDLRSEQKVSSFQLFLERDNITGFKLFASNQKENLDNDANKVFEWIESKQNLRRTIYYGNFTSIKENVRYVMLKVTNWSESGRTIKPNLKWKNISVKELELYTEPMDLQNNIYNVLEKIQDWRPTINADGNKITLPEGIDSSRIEIHADYEQIIDSKGNVFKPLTSKTVELLVIYTDKKGKKHKVKPASNLEVTGKFVQQKNKNPKPKVAVEIAEWYSNSNDNLKLNKDFKIFVKGKLDEKLNKMFNELKLDFKDIFNKEIEIKSFVDSDTTNGNIVFDLTENKIPGYDEETYEMIIDNDVTIKTANKIGAFWSTRTLLQMLKSSENFELPKGQMKDYPKFKKRGLSFDVGRKAVSMDILKAIVKEMSWYKMNELQVHLSDNLIFLEDYVSDKKEDKDIERSFDAYSGWRLESSKYKEVDGKKVYLHNEDYHYTIDEFKKFMNDSNDLSVNIVPELDFPAHALSITKIWKEFAVKKFGTNANGKRTLVDHIDITNPEAVKLIKEILDDYTNEGKIFDKNSRTTVHIGCDEFFDNPDAYYDFANEMFKYFIDKGIQVRLWGSFTHIRSASKHIKEEYKDKVEMNIWSLGWADPSAMYDEGYKLINTLDSPTYMVPNGTGSRGAYRDFLNNKNIYDHYEANIMGNSNIPSGSPQMLGGMYAIWGDSLLDVRATGVSEYDLFERFKDALPYFATKVWGIGSDGLDSTFEEYRDNVISKIGSAPNSNPSHKIKLEKKSSHYFSYDFKGSNDSEKLLDKKGKFGIMNLSSGMSTSNEEGISSLKVVDKTAKAATNIDLLGFNNRIKFVIKRQKVSDVQEEEVIFSADTPYGQLAIKARQKGSTKFGFSRELMDYTFDYELPYDKWVEIELVSEFDNAKKVAITKLFVNGKETGGKPVGTNGSRLIDKKTGEYKVEHTFTNSSSLFIPLQYIGDGKNTFKGYITNIEHSLNEADKNKFEKSVLENIDFSLKLLKNNNVTASDISIEGIDKDKIMSDIQLISKDDKKLVVKVTLSYKNDPNISIVKNKIIDLENKSDSVVEPLKPKNNKDNKKTKEEPNSTNKETPKDSSDKLLEKTNDDKNTSKIGTYIASAIAAMFGSIALVLGVLLFKNKNK</sequence>
<feature type="domain" description="F5/8 type C" evidence="7">
    <location>
        <begin position="45"/>
        <end position="209"/>
    </location>
</feature>
<comment type="similarity">
    <text evidence="1">Belongs to the glycosyl hydrolase 20 family.</text>
</comment>
<dbReference type="KEGG" id="mcy:MCYN_0770"/>
<dbReference type="Gene3D" id="3.20.20.80">
    <property type="entry name" value="Glycosidases"/>
    <property type="match status" value="1"/>
</dbReference>
<evidence type="ECO:0000259" key="7">
    <source>
        <dbReference type="PROSITE" id="PS50022"/>
    </source>
</evidence>
<reference evidence="9" key="1">
    <citation type="journal article" date="2013" name="Genome Announc.">
        <title>Complete genome sequence of Mycoplasma cynos strain C142.</title>
        <authorList>
            <person name="Walker C.A."/>
            <person name="Mannering S.A."/>
            <person name="Shields S."/>
            <person name="Blake D.P."/>
            <person name="Brownlie J."/>
        </authorList>
    </citation>
    <scope>NUCLEOTIDE SEQUENCE [LARGE SCALE GENOMIC DNA]</scope>
    <source>
        <strain evidence="9">C142</strain>
    </source>
</reference>
<dbReference type="CDD" id="cd06564">
    <property type="entry name" value="GH20_DspB_LnbB-like"/>
    <property type="match status" value="1"/>
</dbReference>
<evidence type="ECO:0000256" key="6">
    <source>
        <dbReference type="SAM" id="Phobius"/>
    </source>
</evidence>
<evidence type="ECO:0000256" key="4">
    <source>
        <dbReference type="PIRSR" id="PIRSR625705-1"/>
    </source>
</evidence>
<dbReference type="PRINTS" id="PR00738">
    <property type="entry name" value="GLHYDRLASE20"/>
</dbReference>
<dbReference type="InterPro" id="IPR017853">
    <property type="entry name" value="GH"/>
</dbReference>
<dbReference type="Pfam" id="PF02838">
    <property type="entry name" value="Glyco_hydro_20b"/>
    <property type="match status" value="1"/>
</dbReference>
<evidence type="ECO:0000256" key="5">
    <source>
        <dbReference type="SAM" id="MobiDB-lite"/>
    </source>
</evidence>
<dbReference type="PATRIC" id="fig|1246955.3.peg.694"/>
<dbReference type="InterPro" id="IPR015882">
    <property type="entry name" value="HEX_bac_N"/>
</dbReference>
<keyword evidence="3" id="KW-0326">Glycosidase</keyword>
<keyword evidence="6" id="KW-0812">Transmembrane</keyword>
<dbReference type="EMBL" id="HF559394">
    <property type="protein sequence ID" value="CCP24502.1"/>
    <property type="molecule type" value="Genomic_DNA"/>
</dbReference>
<evidence type="ECO:0000313" key="9">
    <source>
        <dbReference type="Proteomes" id="UP000010466"/>
    </source>
</evidence>
<feature type="transmembrane region" description="Helical" evidence="6">
    <location>
        <begin position="25"/>
        <end position="43"/>
    </location>
</feature>
<protein>
    <submittedName>
        <fullName evidence="8">F5/8 type C domain protein</fullName>
    </submittedName>
</protein>
<dbReference type="AlphaFoldDB" id="L0RWJ9"/>
<dbReference type="InterPro" id="IPR015883">
    <property type="entry name" value="Glyco_hydro_20_cat"/>
</dbReference>
<dbReference type="Gene3D" id="2.60.120.260">
    <property type="entry name" value="Galactose-binding domain-like"/>
    <property type="match status" value="1"/>
</dbReference>
<dbReference type="SUPFAM" id="SSF49785">
    <property type="entry name" value="Galactose-binding domain-like"/>
    <property type="match status" value="1"/>
</dbReference>
<dbReference type="eggNOG" id="COG3525">
    <property type="taxonomic scope" value="Bacteria"/>
</dbReference>
<keyword evidence="2" id="KW-0378">Hydrolase</keyword>
<feature type="region of interest" description="Disordered" evidence="5">
    <location>
        <begin position="1138"/>
        <end position="1177"/>
    </location>
</feature>
<evidence type="ECO:0000256" key="2">
    <source>
        <dbReference type="ARBA" id="ARBA00022801"/>
    </source>
</evidence>
<keyword evidence="6" id="KW-1133">Transmembrane helix</keyword>
<dbReference type="GO" id="GO:0004563">
    <property type="term" value="F:beta-N-acetylhexosaminidase activity"/>
    <property type="evidence" value="ECO:0007669"/>
    <property type="project" value="InterPro"/>
</dbReference>
<evidence type="ECO:0000313" key="8">
    <source>
        <dbReference type="EMBL" id="CCP24502.1"/>
    </source>
</evidence>
<dbReference type="SUPFAM" id="SSF51445">
    <property type="entry name" value="(Trans)glycosidases"/>
    <property type="match status" value="1"/>
</dbReference>
<name>L0RWJ9_MYCC1</name>
<dbReference type="PROSITE" id="PS50022">
    <property type="entry name" value="FA58C_3"/>
    <property type="match status" value="1"/>
</dbReference>
<dbReference type="InterPro" id="IPR000421">
    <property type="entry name" value="FA58C"/>
</dbReference>
<proteinExistence type="inferred from homology"/>
<evidence type="ECO:0000256" key="3">
    <source>
        <dbReference type="ARBA" id="ARBA00023295"/>
    </source>
</evidence>
<dbReference type="GO" id="GO:0005975">
    <property type="term" value="P:carbohydrate metabolic process"/>
    <property type="evidence" value="ECO:0007669"/>
    <property type="project" value="InterPro"/>
</dbReference>
<dbReference type="STRING" id="1246955.MCYN_0770"/>
<dbReference type="Proteomes" id="UP000010466">
    <property type="component" value="Chromosome"/>
</dbReference>
<dbReference type="PANTHER" id="PTHR43678:SF1">
    <property type="entry name" value="BETA-N-ACETYLHEXOSAMINIDASE"/>
    <property type="match status" value="1"/>
</dbReference>
<keyword evidence="6" id="KW-0472">Membrane</keyword>
<dbReference type="Pfam" id="PF00754">
    <property type="entry name" value="F5_F8_type_C"/>
    <property type="match status" value="1"/>
</dbReference>
<gene>
    <name evidence="8" type="primary">MCYN0770</name>
    <name evidence="8" type="ordered locus">MCYN_0770</name>
</gene>
<dbReference type="InterPro" id="IPR029018">
    <property type="entry name" value="Hex-like_dom2"/>
</dbReference>
<feature type="transmembrane region" description="Helical" evidence="6">
    <location>
        <begin position="1184"/>
        <end position="1208"/>
    </location>
</feature>
<feature type="active site" description="Proton donor" evidence="4">
    <location>
        <position position="635"/>
    </location>
</feature>
<dbReference type="SUPFAM" id="SSF55545">
    <property type="entry name" value="beta-N-acetylhexosaminidase-like domain"/>
    <property type="match status" value="1"/>
</dbReference>
<dbReference type="Pfam" id="PF00728">
    <property type="entry name" value="Glyco_hydro_20"/>
    <property type="match status" value="2"/>
</dbReference>
<dbReference type="Gene3D" id="3.30.379.10">
    <property type="entry name" value="Chitobiase/beta-hexosaminidase domain 2-like"/>
    <property type="match status" value="1"/>
</dbReference>
<keyword evidence="9" id="KW-1185">Reference proteome</keyword>
<dbReference type="InterPro" id="IPR052764">
    <property type="entry name" value="GH20_Enzymes"/>
</dbReference>
<dbReference type="PANTHER" id="PTHR43678">
    <property type="entry name" value="PUTATIVE (AFU_ORTHOLOGUE AFUA_2G00640)-RELATED"/>
    <property type="match status" value="1"/>
</dbReference>
<organism evidence="8 9">
    <name type="scientific">Mycoplasmopsis cynos (strain C142)</name>
    <name type="common">Mycoplasma cynos</name>
    <dbReference type="NCBI Taxonomy" id="1246955"/>
    <lineage>
        <taxon>Bacteria</taxon>
        <taxon>Bacillati</taxon>
        <taxon>Mycoplasmatota</taxon>
        <taxon>Mycoplasmoidales</taxon>
        <taxon>Metamycoplasmataceae</taxon>
        <taxon>Mycoplasmopsis</taxon>
    </lineage>
</organism>